<dbReference type="InterPro" id="IPR013491">
    <property type="entry name" value="Tape_meas_N"/>
</dbReference>
<protein>
    <submittedName>
        <fullName evidence="4">Lambda family phage tail tape measure protein</fullName>
    </submittedName>
</protein>
<proteinExistence type="predicted"/>
<dbReference type="OrthoDB" id="363355at2"/>
<evidence type="ECO:0000313" key="5">
    <source>
        <dbReference type="EMBL" id="EMB28860.1"/>
    </source>
</evidence>
<reference evidence="4 6" key="1">
    <citation type="submission" date="2012-01" db="EMBL/GenBank/DDBJ databases">
        <title>The Genome Sequence of Treponema denticola SP33.</title>
        <authorList>
            <consortium name="The Broad Institute Genome Sequencing Platform"/>
            <person name="Earl A."/>
            <person name="Ward D."/>
            <person name="Feldgarden M."/>
            <person name="Gevers D."/>
            <person name="Blanton J.M."/>
            <person name="Fenno C.J."/>
            <person name="Baranova O.V."/>
            <person name="Mathney J."/>
            <person name="Dewhirst F.E."/>
            <person name="Izard J."/>
            <person name="Young S.K."/>
            <person name="Zeng Q."/>
            <person name="Gargeya S."/>
            <person name="Fitzgerald M."/>
            <person name="Haas B."/>
            <person name="Abouelleil A."/>
            <person name="Alvarado L."/>
            <person name="Arachchi H.M."/>
            <person name="Berlin A."/>
            <person name="Chapman S.B."/>
            <person name="Gearin G."/>
            <person name="Goldberg J."/>
            <person name="Griggs A."/>
            <person name="Gujja S."/>
            <person name="Hansen M."/>
            <person name="Heiman D."/>
            <person name="Howarth C."/>
            <person name="Larimer J."/>
            <person name="Lui A."/>
            <person name="MacDonald P.J.P."/>
            <person name="McCowen C."/>
            <person name="Montmayeur A."/>
            <person name="Murphy C."/>
            <person name="Neiman D."/>
            <person name="Pearson M."/>
            <person name="Priest M."/>
            <person name="Roberts A."/>
            <person name="Saif S."/>
            <person name="Shea T."/>
            <person name="Sisk P."/>
            <person name="Stolte C."/>
            <person name="Sykes S."/>
            <person name="Wortman J."/>
            <person name="Nusbaum C."/>
            <person name="Birren B."/>
        </authorList>
    </citation>
    <scope>NUCLEOTIDE SEQUENCE [LARGE SCALE GENOMIC DNA]</scope>
    <source>
        <strain evidence="4 6">SP33</strain>
    </source>
</reference>
<dbReference type="NCBIfam" id="TIGR02675">
    <property type="entry name" value="tape_meas_nterm"/>
    <property type="match status" value="1"/>
</dbReference>
<dbReference type="Proteomes" id="UP000016183">
    <property type="component" value="Unassembled WGS sequence"/>
</dbReference>
<name>M2ABJ6_TREDN</name>
<dbReference type="AlphaFoldDB" id="M2ABJ6"/>
<gene>
    <name evidence="5" type="ORF">HMPREF9733_00008</name>
    <name evidence="4" type="ORF">HMPREF9733_02587</name>
    <name evidence="3" type="ORF">HMPREF9733_02727</name>
</gene>
<dbReference type="Pfam" id="PF20155">
    <property type="entry name" value="TMP_3"/>
    <property type="match status" value="1"/>
</dbReference>
<dbReference type="EMBL" id="AGDZ01000037">
    <property type="protein sequence ID" value="EMB20031.1"/>
    <property type="molecule type" value="Genomic_DNA"/>
</dbReference>
<dbReference type="RefSeq" id="WP_010692280.1">
    <property type="nucleotide sequence ID" value="NZ_KB442453.1"/>
</dbReference>
<evidence type="ECO:0000259" key="2">
    <source>
        <dbReference type="Pfam" id="PF20155"/>
    </source>
</evidence>
<comment type="caution">
    <text evidence="4">The sequence shown here is derived from an EMBL/GenBank/DDBJ whole genome shotgun (WGS) entry which is preliminary data.</text>
</comment>
<dbReference type="HOGENOM" id="CLU_283129_0_0_12"/>
<evidence type="ECO:0000256" key="1">
    <source>
        <dbReference type="SAM" id="Coils"/>
    </source>
</evidence>
<feature type="coiled-coil region" evidence="1">
    <location>
        <begin position="671"/>
        <end position="747"/>
    </location>
</feature>
<organism evidence="4 6">
    <name type="scientific">Treponema denticola SP33</name>
    <dbReference type="NCBI Taxonomy" id="999437"/>
    <lineage>
        <taxon>Bacteria</taxon>
        <taxon>Pseudomonadati</taxon>
        <taxon>Spirochaetota</taxon>
        <taxon>Spirochaetia</taxon>
        <taxon>Spirochaetales</taxon>
        <taxon>Treponemataceae</taxon>
        <taxon>Treponema</taxon>
    </lineage>
</organism>
<dbReference type="EMBL" id="AGDZ01000040">
    <property type="protein sequence ID" value="EMB19289.1"/>
    <property type="molecule type" value="Genomic_DNA"/>
</dbReference>
<evidence type="ECO:0000313" key="6">
    <source>
        <dbReference type="Proteomes" id="UP000016183"/>
    </source>
</evidence>
<feature type="coiled-coil region" evidence="1">
    <location>
        <begin position="535"/>
        <end position="598"/>
    </location>
</feature>
<dbReference type="EMBL" id="AGDZ01000001">
    <property type="protein sequence ID" value="EMB28860.1"/>
    <property type="molecule type" value="Genomic_DNA"/>
</dbReference>
<sequence>MQQVTDELRILVEAEVERAIKNIEKFDSAMDGTEKTTASFSEALSAVEKKALIMSGAVITAGGASVKFAADNQSLKSSLEVLLKDAGKAKEVFDEWKEFGASTPLQTEEIGKAGKQLLAFGVTAESVTDTMRGLGDIATATGISLGDLSTIYGQIKTQGRLFGDDIKQLQGRGIPIVQELSKQFGVSEAAIKKMVSEGKIGFNDFDKAIKAMTKTGGQFEGMMKKLSKDTMGKWSTALDNGKQALASFGDLMLPLVNDVLDFATGTFEAISNLDEGTKRFILGFGGVIAISGPAIKAITGIKTALTALSANPYMLAIGGLITGVAYLTGLFASQKEEVEDLSEAMERTKGEADRLLSSYKGMEKNKVLDKTVTKELLMLYPELSGKIKEYSTTVEEAQRQIGILHRLKTAETEEEYNRVLLESAKAYDEIKDKIPRLTEEMFKAAKETGNFDKALKELKYAGKVVEDIEKSFKKEKDHRDYWITQYMRTEIPRLLSEAKKPINKELAEIGEGFENETARAERLLLLWEVIAQGTKEKLYENVEGLREDFLKLRNDFETVLVKGGDVSSVAIEDFIKKLESIDLNSSSLKSKIEKMQDELKTIETGVTITPLVDEDSKKTWQQWWQEITNVDETLFGSSGKKAGNIFIQGIRDSAKEEENLAKIILEDFDMKEALEGQKETIQSALKDLFNAKTEDGSSVFGITDNSIQVLLSRIKEVNAEIKQLENNEEIKKIYDELIKKNEELGKTTDELTLSKLKQLNADEALIKEAEKQIRLFNTGNILESYKKKVEAIGKSEYDLARETLIANKATEEQLKQFDEYVKKLKGLEEGFSSFEEAFKSVMKDGLVSMFDELGIKSDELKEKASQAIADISYAIADISFDHLVQGLSDIGYAFAQGDDAAEAFHDSMVKMAQEILNQLPNLFLQAGLQLIAQGQWALGLGFVAAGLGSAVVGGVVSGTIDREKGENKLHKNALGGVYEKGDVIPFALGGVFTNKIVTEPTLFKFAKGTGLMGEAGPEAIMPLRRGKDGSLGVAALGGEAPKVMITIINNTGEAVSQKETEGADGARNIEIMIGQAINGVIASGKADRSLKNRFGLTVQGV</sequence>
<evidence type="ECO:0000313" key="4">
    <source>
        <dbReference type="EMBL" id="EMB20031.1"/>
    </source>
</evidence>
<keyword evidence="1" id="KW-0175">Coiled coil</keyword>
<dbReference type="PATRIC" id="fig|999437.3.peg.2667"/>
<feature type="coiled-coil region" evidence="1">
    <location>
        <begin position="331"/>
        <end position="400"/>
    </location>
</feature>
<evidence type="ECO:0000313" key="3">
    <source>
        <dbReference type="EMBL" id="EMB19289.1"/>
    </source>
</evidence>
<accession>M2ABJ6</accession>
<feature type="domain" description="Tape measure protein N-terminal" evidence="2">
    <location>
        <begin position="66"/>
        <end position="228"/>
    </location>
</feature>